<dbReference type="Gene3D" id="3.40.30.20">
    <property type="match status" value="1"/>
</dbReference>
<keyword evidence="1" id="KW-0285">Flavoprotein</keyword>
<reference evidence="5 6" key="1">
    <citation type="submission" date="2019-04" db="EMBL/GenBank/DDBJ databases">
        <title>Friends and foes A comparative genomics study of 23 Aspergillus species from section Flavi.</title>
        <authorList>
            <consortium name="DOE Joint Genome Institute"/>
            <person name="Kjaerbolling I."/>
            <person name="Vesth T."/>
            <person name="Frisvad J.C."/>
            <person name="Nybo J.L."/>
            <person name="Theobald S."/>
            <person name="Kildgaard S."/>
            <person name="Isbrandt T."/>
            <person name="Kuo A."/>
            <person name="Sato A."/>
            <person name="Lyhne E.K."/>
            <person name="Kogle M.E."/>
            <person name="Wiebenga A."/>
            <person name="Kun R.S."/>
            <person name="Lubbers R.J."/>
            <person name="Makela M.R."/>
            <person name="Barry K."/>
            <person name="Chovatia M."/>
            <person name="Clum A."/>
            <person name="Daum C."/>
            <person name="Haridas S."/>
            <person name="He G."/>
            <person name="LaButti K."/>
            <person name="Lipzen A."/>
            <person name="Mondo S."/>
            <person name="Riley R."/>
            <person name="Salamov A."/>
            <person name="Simmons B.A."/>
            <person name="Magnuson J.K."/>
            <person name="Henrissat B."/>
            <person name="Mortensen U.H."/>
            <person name="Larsen T.O."/>
            <person name="Devries R.P."/>
            <person name="Grigoriev I.V."/>
            <person name="Machida M."/>
            <person name="Baker S.E."/>
            <person name="Andersen M.R."/>
        </authorList>
    </citation>
    <scope>NUCLEOTIDE SEQUENCE [LARGE SCALE GENOMIC DNA]</scope>
    <source>
        <strain evidence="5 6">IBT 18842</strain>
    </source>
</reference>
<dbReference type="Pfam" id="PF07976">
    <property type="entry name" value="Phe_hydrox_dim"/>
    <property type="match status" value="1"/>
</dbReference>
<dbReference type="Proteomes" id="UP000325780">
    <property type="component" value="Unassembled WGS sequence"/>
</dbReference>
<gene>
    <name evidence="5" type="ORF">BDV25DRAFT_148800</name>
</gene>
<dbReference type="PANTHER" id="PTHR43004">
    <property type="entry name" value="TRK SYSTEM POTASSIUM UPTAKE PROTEIN"/>
    <property type="match status" value="1"/>
</dbReference>
<dbReference type="GO" id="GO:0016491">
    <property type="term" value="F:oxidoreductase activity"/>
    <property type="evidence" value="ECO:0007669"/>
    <property type="project" value="UniProtKB-KW"/>
</dbReference>
<sequence>MAEVAITYPSNVLVHECRKRPSTACNVEVGKRMSSYAIVNQADGSSVQLAKKLSSNGRWKLLVFSGDLYSPGVLDRLLLFAKEFKDWVQPFSKPWKRQCHLFETVLIHSNARACANVLNLPEIFEHFEKELGWDYEKVFADDPSYDGNSGEVYDRYGIDKEKGCLIVCRPDQHVGWIGGFEDVKGLEEYFSKFLMRKT</sequence>
<dbReference type="AlphaFoldDB" id="A0A5N6U565"/>
<dbReference type="InterPro" id="IPR050641">
    <property type="entry name" value="RIFMO-like"/>
</dbReference>
<dbReference type="EMBL" id="ML742035">
    <property type="protein sequence ID" value="KAE8153785.1"/>
    <property type="molecule type" value="Genomic_DNA"/>
</dbReference>
<keyword evidence="6" id="KW-1185">Reference proteome</keyword>
<dbReference type="CDD" id="cd02979">
    <property type="entry name" value="PHOX_C"/>
    <property type="match status" value="1"/>
</dbReference>
<name>A0A5N6U565_ASPAV</name>
<dbReference type="PANTHER" id="PTHR43004:SF20">
    <property type="entry name" value="2-MONOOXYGENASE, PUTATIVE (AFU_ORTHOLOGUE AFUA_1G13660)-RELATED"/>
    <property type="match status" value="1"/>
</dbReference>
<accession>A0A5N6U565</accession>
<evidence type="ECO:0000313" key="6">
    <source>
        <dbReference type="Proteomes" id="UP000325780"/>
    </source>
</evidence>
<evidence type="ECO:0000256" key="2">
    <source>
        <dbReference type="ARBA" id="ARBA00022827"/>
    </source>
</evidence>
<keyword evidence="3" id="KW-0560">Oxidoreductase</keyword>
<evidence type="ECO:0000259" key="4">
    <source>
        <dbReference type="Pfam" id="PF07976"/>
    </source>
</evidence>
<dbReference type="InterPro" id="IPR012941">
    <property type="entry name" value="Phe_hydrox_C_dim_dom"/>
</dbReference>
<protein>
    <submittedName>
        <fullName evidence="5">Thioredoxin-like protein</fullName>
    </submittedName>
</protein>
<feature type="non-terminal residue" evidence="5">
    <location>
        <position position="1"/>
    </location>
</feature>
<evidence type="ECO:0000256" key="3">
    <source>
        <dbReference type="ARBA" id="ARBA00023002"/>
    </source>
</evidence>
<organism evidence="5 6">
    <name type="scientific">Aspergillus avenaceus</name>
    <dbReference type="NCBI Taxonomy" id="36643"/>
    <lineage>
        <taxon>Eukaryota</taxon>
        <taxon>Fungi</taxon>
        <taxon>Dikarya</taxon>
        <taxon>Ascomycota</taxon>
        <taxon>Pezizomycotina</taxon>
        <taxon>Eurotiomycetes</taxon>
        <taxon>Eurotiomycetidae</taxon>
        <taxon>Eurotiales</taxon>
        <taxon>Aspergillaceae</taxon>
        <taxon>Aspergillus</taxon>
        <taxon>Aspergillus subgen. Circumdati</taxon>
    </lineage>
</organism>
<dbReference type="InterPro" id="IPR038220">
    <property type="entry name" value="PHOX_C_sf"/>
</dbReference>
<proteinExistence type="predicted"/>
<dbReference type="SUPFAM" id="SSF52833">
    <property type="entry name" value="Thioredoxin-like"/>
    <property type="match status" value="1"/>
</dbReference>
<dbReference type="InterPro" id="IPR036249">
    <property type="entry name" value="Thioredoxin-like_sf"/>
</dbReference>
<dbReference type="OrthoDB" id="1716816at2759"/>
<keyword evidence="2" id="KW-0274">FAD</keyword>
<evidence type="ECO:0000256" key="1">
    <source>
        <dbReference type="ARBA" id="ARBA00022630"/>
    </source>
</evidence>
<feature type="domain" description="Phenol hydroxylase-like C-terminal dimerisation" evidence="4">
    <location>
        <begin position="6"/>
        <end position="197"/>
    </location>
</feature>
<evidence type="ECO:0000313" key="5">
    <source>
        <dbReference type="EMBL" id="KAE8153785.1"/>
    </source>
</evidence>